<keyword evidence="11" id="KW-0966">Cell projection</keyword>
<evidence type="ECO:0000313" key="11">
    <source>
        <dbReference type="EMBL" id="EDM23804.1"/>
    </source>
</evidence>
<dbReference type="GO" id="GO:0006935">
    <property type="term" value="P:chemotaxis"/>
    <property type="evidence" value="ECO:0007669"/>
    <property type="project" value="UniProtKB-KW"/>
</dbReference>
<keyword evidence="9 10" id="KW-0472">Membrane</keyword>
<keyword evidence="4 10" id="KW-1003">Cell membrane</keyword>
<dbReference type="AlphaFoldDB" id="A0AAI9AHW4"/>
<keyword evidence="6 10" id="KW-0812">Transmembrane</keyword>
<protein>
    <recommendedName>
        <fullName evidence="10">Flagellar protein FliL</fullName>
    </recommendedName>
</protein>
<comment type="similarity">
    <text evidence="3 10">Belongs to the FliL family.</text>
</comment>
<proteinExistence type="inferred from homology"/>
<comment type="subcellular location">
    <subcellularLocation>
        <location evidence="2">Cell membrane</location>
        <topology evidence="2">Single-pass membrane protein</topology>
    </subcellularLocation>
</comment>
<keyword evidence="11" id="KW-0282">Flagellum</keyword>
<organism evidence="11 12">
    <name type="scientific">Caminibacter mediatlanticus TB-2</name>
    <dbReference type="NCBI Taxonomy" id="391592"/>
    <lineage>
        <taxon>Bacteria</taxon>
        <taxon>Pseudomonadati</taxon>
        <taxon>Campylobacterota</taxon>
        <taxon>Epsilonproteobacteria</taxon>
        <taxon>Nautiliales</taxon>
        <taxon>Nautiliaceae</taxon>
        <taxon>Caminibacter</taxon>
    </lineage>
</organism>
<evidence type="ECO:0000256" key="3">
    <source>
        <dbReference type="ARBA" id="ARBA00008281"/>
    </source>
</evidence>
<comment type="caution">
    <text evidence="11">The sequence shown here is derived from an EMBL/GenBank/DDBJ whole genome shotgun (WGS) entry which is preliminary data.</text>
</comment>
<evidence type="ECO:0000256" key="1">
    <source>
        <dbReference type="ARBA" id="ARBA00002254"/>
    </source>
</evidence>
<evidence type="ECO:0000256" key="4">
    <source>
        <dbReference type="ARBA" id="ARBA00022475"/>
    </source>
</evidence>
<dbReference type="Pfam" id="PF03748">
    <property type="entry name" value="FliL"/>
    <property type="match status" value="1"/>
</dbReference>
<keyword evidence="11" id="KW-0969">Cilium</keyword>
<evidence type="ECO:0000256" key="6">
    <source>
        <dbReference type="ARBA" id="ARBA00022692"/>
    </source>
</evidence>
<evidence type="ECO:0000313" key="12">
    <source>
        <dbReference type="Proteomes" id="UP000003288"/>
    </source>
</evidence>
<feature type="transmembrane region" description="Helical" evidence="10">
    <location>
        <begin position="23"/>
        <end position="47"/>
    </location>
</feature>
<gene>
    <name evidence="11" type="primary">fliL</name>
    <name evidence="11" type="ORF">CMTB2_01014</name>
</gene>
<sequence length="173" mass="19827">MAEEKENKEVEEKEEKKSSGSKLLLIIIIILLLLLLVIGGLVAYFLLSGNDEPQDNQEPQKIEKKKKVTNMTEIGPIYPLDTFVVNLINSNASRYLKCKIDLELDAPETQQEIDKKLPAIRDLIIRILSSKTVEEIQTSKGKEKLKEEIKRKINEILTTGEIRNVYFTEFVIQ</sequence>
<dbReference type="GO" id="GO:0009425">
    <property type="term" value="C:bacterial-type flagellum basal body"/>
    <property type="evidence" value="ECO:0007669"/>
    <property type="project" value="InterPro"/>
</dbReference>
<dbReference type="RefSeq" id="WP_007474362.1">
    <property type="nucleotide sequence ID" value="NZ_ABCJ01000003.1"/>
</dbReference>
<keyword evidence="5 10" id="KW-0145">Chemotaxis</keyword>
<dbReference type="PANTHER" id="PTHR35091:SF2">
    <property type="entry name" value="FLAGELLAR PROTEIN FLIL"/>
    <property type="match status" value="1"/>
</dbReference>
<accession>A0AAI9AHW4</accession>
<keyword evidence="8 10" id="KW-1133">Transmembrane helix</keyword>
<evidence type="ECO:0000256" key="9">
    <source>
        <dbReference type="ARBA" id="ARBA00023136"/>
    </source>
</evidence>
<dbReference type="NCBIfam" id="NF006283">
    <property type="entry name" value="PRK08455.1"/>
    <property type="match status" value="1"/>
</dbReference>
<dbReference type="InterPro" id="IPR005503">
    <property type="entry name" value="FliL"/>
</dbReference>
<reference evidence="11 12" key="1">
    <citation type="journal article" date="2011" name="Stand. Genomic Sci.">
        <title>Draft genome sequence of Caminibacter mediatlanticus strain TB-2, an epsilonproteobacterium isolated from a deep-sea hydrothermal vent.</title>
        <authorList>
            <person name="Giovannelli D."/>
            <person name="Ferriera S."/>
            <person name="Johnson J."/>
            <person name="Kravitz S."/>
            <person name="Perez-Rodriguez I."/>
            <person name="Ricci J."/>
            <person name="O'Brien C."/>
            <person name="Voordeckers J.W."/>
            <person name="Bini E."/>
            <person name="Vetriani C."/>
        </authorList>
    </citation>
    <scope>NUCLEOTIDE SEQUENCE [LARGE SCALE GENOMIC DNA]</scope>
    <source>
        <strain evidence="11 12">TB-2</strain>
    </source>
</reference>
<evidence type="ECO:0000256" key="7">
    <source>
        <dbReference type="ARBA" id="ARBA00022779"/>
    </source>
</evidence>
<evidence type="ECO:0000256" key="8">
    <source>
        <dbReference type="ARBA" id="ARBA00022989"/>
    </source>
</evidence>
<name>A0AAI9AHW4_9BACT</name>
<comment type="function">
    <text evidence="1 10">Controls the rotational direction of flagella during chemotaxis.</text>
</comment>
<dbReference type="Proteomes" id="UP000003288">
    <property type="component" value="Unassembled WGS sequence"/>
</dbReference>
<evidence type="ECO:0000256" key="2">
    <source>
        <dbReference type="ARBA" id="ARBA00004162"/>
    </source>
</evidence>
<dbReference type="EMBL" id="ABCJ01000003">
    <property type="protein sequence ID" value="EDM23804.1"/>
    <property type="molecule type" value="Genomic_DNA"/>
</dbReference>
<evidence type="ECO:0000256" key="5">
    <source>
        <dbReference type="ARBA" id="ARBA00022500"/>
    </source>
</evidence>
<dbReference type="PANTHER" id="PTHR35091">
    <property type="entry name" value="FLAGELLAR PROTEIN FLIL"/>
    <property type="match status" value="1"/>
</dbReference>
<keyword evidence="7 10" id="KW-0283">Flagellar rotation</keyword>
<evidence type="ECO:0000256" key="10">
    <source>
        <dbReference type="RuleBase" id="RU364125"/>
    </source>
</evidence>
<dbReference type="GO" id="GO:0005886">
    <property type="term" value="C:plasma membrane"/>
    <property type="evidence" value="ECO:0007669"/>
    <property type="project" value="UniProtKB-SubCell"/>
</dbReference>
<dbReference type="GO" id="GO:0071978">
    <property type="term" value="P:bacterial-type flagellum-dependent swarming motility"/>
    <property type="evidence" value="ECO:0007669"/>
    <property type="project" value="TreeGrafter"/>
</dbReference>